<dbReference type="Gene3D" id="3.40.190.10">
    <property type="entry name" value="Periplasmic binding protein-like II"/>
    <property type="match status" value="2"/>
</dbReference>
<feature type="domain" description="Solute-binding protein family 3/N-terminal" evidence="2">
    <location>
        <begin position="40"/>
        <end position="267"/>
    </location>
</feature>
<evidence type="ECO:0000313" key="4">
    <source>
        <dbReference type="Proteomes" id="UP000559010"/>
    </source>
</evidence>
<dbReference type="Proteomes" id="UP000559010">
    <property type="component" value="Unassembled WGS sequence"/>
</dbReference>
<dbReference type="EMBL" id="JABBNU010000001">
    <property type="protein sequence ID" value="NMM47137.1"/>
    <property type="molecule type" value="Genomic_DNA"/>
</dbReference>
<keyword evidence="4" id="KW-1185">Reference proteome</keyword>
<organism evidence="3 4">
    <name type="scientific">Marinigracilibium pacificum</name>
    <dbReference type="NCBI Taxonomy" id="2729599"/>
    <lineage>
        <taxon>Bacteria</taxon>
        <taxon>Pseudomonadati</taxon>
        <taxon>Bacteroidota</taxon>
        <taxon>Cytophagia</taxon>
        <taxon>Cytophagales</taxon>
        <taxon>Flammeovirgaceae</taxon>
        <taxon>Marinigracilibium</taxon>
    </lineage>
</organism>
<evidence type="ECO:0000259" key="2">
    <source>
        <dbReference type="SMART" id="SM00062"/>
    </source>
</evidence>
<comment type="caution">
    <text evidence="3">The sequence shown here is derived from an EMBL/GenBank/DDBJ whole genome shotgun (WGS) entry which is preliminary data.</text>
</comment>
<dbReference type="SMART" id="SM00062">
    <property type="entry name" value="PBPb"/>
    <property type="match status" value="1"/>
</dbReference>
<gene>
    <name evidence="3" type="ORF">HH304_01905</name>
</gene>
<dbReference type="Pfam" id="PF00497">
    <property type="entry name" value="SBP_bac_3"/>
    <property type="match status" value="1"/>
</dbReference>
<dbReference type="InterPro" id="IPR001638">
    <property type="entry name" value="Solute-binding_3/MltF_N"/>
</dbReference>
<reference evidence="3 4" key="1">
    <citation type="submission" date="2020-04" db="EMBL/GenBank/DDBJ databases">
        <title>Flammeovirgaceae bacterium KN852 isolated from deep sea.</title>
        <authorList>
            <person name="Zhang D.-C."/>
        </authorList>
    </citation>
    <scope>NUCLEOTIDE SEQUENCE [LARGE SCALE GENOMIC DNA]</scope>
    <source>
        <strain evidence="3 4">KN852</strain>
    </source>
</reference>
<feature type="chain" id="PRO_5032416316" evidence="1">
    <location>
        <begin position="23"/>
        <end position="283"/>
    </location>
</feature>
<sequence length="283" mass="31490">MRFLKKSLWLFIITVFNFSSFGQTTSFEIANQTKSGSLEYLYCFSPGFINKKGGDVSGICVDILKGFESWVKTKYGITLTTKYTHIPGDSFSGFMEGVKSGGPGVIGAEGATITEKRKENYSFSHPFITSVSILTTHANVPTLKSGKEMPSTFNGMIALAIKGTSSEKALLKLKAEHYPNMKIEYLKSFSDLNSKIAENPKYYSIVDLGYFLSSMKQYRTIKWQPALNQSNELLGFIMPKDSDWAPILSQYIKEVYHNSSNKRQSIATHLGPSALRLLDSVGN</sequence>
<proteinExistence type="predicted"/>
<keyword evidence="1" id="KW-0732">Signal</keyword>
<name>A0A848IS11_9BACT</name>
<dbReference type="RefSeq" id="WP_169677749.1">
    <property type="nucleotide sequence ID" value="NZ_JABBNU010000001.1"/>
</dbReference>
<evidence type="ECO:0000313" key="3">
    <source>
        <dbReference type="EMBL" id="NMM47137.1"/>
    </source>
</evidence>
<feature type="signal peptide" evidence="1">
    <location>
        <begin position="1"/>
        <end position="22"/>
    </location>
</feature>
<protein>
    <submittedName>
        <fullName evidence="3">Transporter substrate-binding domain-containing protein</fullName>
    </submittedName>
</protein>
<dbReference type="SUPFAM" id="SSF53850">
    <property type="entry name" value="Periplasmic binding protein-like II"/>
    <property type="match status" value="1"/>
</dbReference>
<evidence type="ECO:0000256" key="1">
    <source>
        <dbReference type="SAM" id="SignalP"/>
    </source>
</evidence>
<dbReference type="AlphaFoldDB" id="A0A848IS11"/>
<accession>A0A848IS11</accession>